<evidence type="ECO:0000313" key="3">
    <source>
        <dbReference type="Proteomes" id="UP000603474"/>
    </source>
</evidence>
<reference evidence="2 3" key="1">
    <citation type="submission" date="2020-08" db="EMBL/GenBank/DDBJ databases">
        <authorList>
            <person name="Liu C."/>
            <person name="Sun Q."/>
        </authorList>
    </citation>
    <scope>NUCLEOTIDE SEQUENCE [LARGE SCALE GENOMIC DNA]</scope>
    <source>
        <strain evidence="2 3">NSJ-22</strain>
    </source>
</reference>
<dbReference type="EMBL" id="JACRWG010000016">
    <property type="protein sequence ID" value="MBC6009647.1"/>
    <property type="molecule type" value="Genomic_DNA"/>
</dbReference>
<keyword evidence="3" id="KW-1185">Reference proteome</keyword>
<protein>
    <submittedName>
        <fullName evidence="2">Transposase</fullName>
    </submittedName>
</protein>
<name>A0ABR7KAC7_9FIRM</name>
<dbReference type="EMBL" id="JACRWG010000012">
    <property type="protein sequence ID" value="MBC6009530.1"/>
    <property type="molecule type" value="Genomic_DNA"/>
</dbReference>
<dbReference type="Proteomes" id="UP000603474">
    <property type="component" value="Unassembled WGS sequence"/>
</dbReference>
<organism evidence="2 3">
    <name type="scientific">Catenibacterium faecis</name>
    <dbReference type="NCBI Taxonomy" id="2764323"/>
    <lineage>
        <taxon>Bacteria</taxon>
        <taxon>Bacillati</taxon>
        <taxon>Bacillota</taxon>
        <taxon>Erysipelotrichia</taxon>
        <taxon>Erysipelotrichales</taxon>
        <taxon>Coprobacillaceae</taxon>
        <taxon>Catenibacterium</taxon>
    </lineage>
</organism>
<feature type="non-terminal residue" evidence="2">
    <location>
        <position position="1"/>
    </location>
</feature>
<gene>
    <name evidence="1" type="ORF">H8909_04590</name>
    <name evidence="2" type="ORF">H8909_05190</name>
</gene>
<proteinExistence type="predicted"/>
<sequence>LYLMEEVAEHELVSKEFDTPQEAPKKEKKKYIPPMDHPWRKSIFANFATKQKHRCGANV</sequence>
<evidence type="ECO:0000313" key="1">
    <source>
        <dbReference type="EMBL" id="MBC6009530.1"/>
    </source>
</evidence>
<evidence type="ECO:0000313" key="2">
    <source>
        <dbReference type="EMBL" id="MBC6009647.1"/>
    </source>
</evidence>
<comment type="caution">
    <text evidence="2">The sequence shown here is derived from an EMBL/GenBank/DDBJ whole genome shotgun (WGS) entry which is preliminary data.</text>
</comment>
<accession>A0ABR7KAC7</accession>